<keyword evidence="3" id="KW-1185">Reference proteome</keyword>
<evidence type="ECO:0000313" key="2">
    <source>
        <dbReference type="EMBL" id="GGP25503.1"/>
    </source>
</evidence>
<proteinExistence type="predicted"/>
<gene>
    <name evidence="2" type="ORF">GCM10010971_13220</name>
</gene>
<organism evidence="2 3">
    <name type="scientific">Silvimonas amylolytica</name>
    <dbReference type="NCBI Taxonomy" id="449663"/>
    <lineage>
        <taxon>Bacteria</taxon>
        <taxon>Pseudomonadati</taxon>
        <taxon>Pseudomonadota</taxon>
        <taxon>Betaproteobacteria</taxon>
        <taxon>Neisseriales</taxon>
        <taxon>Chitinibacteraceae</taxon>
        <taxon>Silvimonas</taxon>
    </lineage>
</organism>
<feature type="transmembrane region" description="Helical" evidence="1">
    <location>
        <begin position="18"/>
        <end position="35"/>
    </location>
</feature>
<keyword evidence="1" id="KW-0472">Membrane</keyword>
<keyword evidence="1" id="KW-0812">Transmembrane</keyword>
<keyword evidence="1" id="KW-1133">Transmembrane helix</keyword>
<accession>A0ABQ2PJK7</accession>
<dbReference type="Proteomes" id="UP000621859">
    <property type="component" value="Unassembled WGS sequence"/>
</dbReference>
<comment type="caution">
    <text evidence="2">The sequence shown here is derived from an EMBL/GenBank/DDBJ whole genome shotgun (WGS) entry which is preliminary data.</text>
</comment>
<evidence type="ECO:0000256" key="1">
    <source>
        <dbReference type="SAM" id="Phobius"/>
    </source>
</evidence>
<dbReference type="EMBL" id="BMLY01000002">
    <property type="protein sequence ID" value="GGP25503.1"/>
    <property type="molecule type" value="Genomic_DNA"/>
</dbReference>
<name>A0ABQ2PJK7_9NEIS</name>
<protein>
    <submittedName>
        <fullName evidence="2">Uncharacterized protein</fullName>
    </submittedName>
</protein>
<evidence type="ECO:0000313" key="3">
    <source>
        <dbReference type="Proteomes" id="UP000621859"/>
    </source>
</evidence>
<sequence length="59" mass="6627">MICNADHHAATSLNGKQVGSWTGLAVLMALCALVPEPLRWPFVRRVVSRENRWILTVIQ</sequence>
<reference evidence="3" key="1">
    <citation type="journal article" date="2019" name="Int. J. Syst. Evol. Microbiol.">
        <title>The Global Catalogue of Microorganisms (GCM) 10K type strain sequencing project: providing services to taxonomists for standard genome sequencing and annotation.</title>
        <authorList>
            <consortium name="The Broad Institute Genomics Platform"/>
            <consortium name="The Broad Institute Genome Sequencing Center for Infectious Disease"/>
            <person name="Wu L."/>
            <person name="Ma J."/>
        </authorList>
    </citation>
    <scope>NUCLEOTIDE SEQUENCE [LARGE SCALE GENOMIC DNA]</scope>
    <source>
        <strain evidence="3">CGMCC 1.8860</strain>
    </source>
</reference>